<sequence length="174" mass="19464">MPARRCWTIHTQIFSSGWIYVDEYMGIWQKNTVKIEKKTVLGPLADKLCRKNTSTLLSSAANNSLVRASSDRKNKRLRDIGRHNLRDKRKGKGPESTYTPECLTGLAIPDLQALPRKRHQGQDLPGWTQSPAPKNYPTVVQREILQTSDDSAMRTEATEQGNAGTSCPLCALVD</sequence>
<dbReference type="EMBL" id="GL448616">
    <property type="protein sequence ID" value="EFN84068.1"/>
    <property type="molecule type" value="Genomic_DNA"/>
</dbReference>
<keyword evidence="3" id="KW-1185">Reference proteome</keyword>
<dbReference type="AlphaFoldDB" id="E2BJR0"/>
<feature type="region of interest" description="Disordered" evidence="1">
    <location>
        <begin position="63"/>
        <end position="99"/>
    </location>
</feature>
<feature type="compositionally biased region" description="Basic and acidic residues" evidence="1">
    <location>
        <begin position="69"/>
        <end position="84"/>
    </location>
</feature>
<reference evidence="2 3" key="1">
    <citation type="journal article" date="2010" name="Science">
        <title>Genomic comparison of the ants Camponotus floridanus and Harpegnathos saltator.</title>
        <authorList>
            <person name="Bonasio R."/>
            <person name="Zhang G."/>
            <person name="Ye C."/>
            <person name="Mutti N.S."/>
            <person name="Fang X."/>
            <person name="Qin N."/>
            <person name="Donahue G."/>
            <person name="Yang P."/>
            <person name="Li Q."/>
            <person name="Li C."/>
            <person name="Zhang P."/>
            <person name="Huang Z."/>
            <person name="Berger S.L."/>
            <person name="Reinberg D."/>
            <person name="Wang J."/>
            <person name="Liebig J."/>
        </authorList>
    </citation>
    <scope>NUCLEOTIDE SEQUENCE [LARGE SCALE GENOMIC DNA]</scope>
    <source>
        <strain evidence="2 3">R22 G/1</strain>
    </source>
</reference>
<evidence type="ECO:0000256" key="1">
    <source>
        <dbReference type="SAM" id="MobiDB-lite"/>
    </source>
</evidence>
<gene>
    <name evidence="2" type="ORF">EAI_08348</name>
</gene>
<accession>E2BJR0</accession>
<proteinExistence type="predicted"/>
<name>E2BJR0_HARSA</name>
<dbReference type="Proteomes" id="UP000008237">
    <property type="component" value="Unassembled WGS sequence"/>
</dbReference>
<evidence type="ECO:0000313" key="3">
    <source>
        <dbReference type="Proteomes" id="UP000008237"/>
    </source>
</evidence>
<protein>
    <submittedName>
        <fullName evidence="2">Uncharacterized protein</fullName>
    </submittedName>
</protein>
<evidence type="ECO:0000313" key="2">
    <source>
        <dbReference type="EMBL" id="EFN84068.1"/>
    </source>
</evidence>
<dbReference type="InParanoid" id="E2BJR0"/>
<organism evidence="3">
    <name type="scientific">Harpegnathos saltator</name>
    <name type="common">Jerdon's jumping ant</name>
    <dbReference type="NCBI Taxonomy" id="610380"/>
    <lineage>
        <taxon>Eukaryota</taxon>
        <taxon>Metazoa</taxon>
        <taxon>Ecdysozoa</taxon>
        <taxon>Arthropoda</taxon>
        <taxon>Hexapoda</taxon>
        <taxon>Insecta</taxon>
        <taxon>Pterygota</taxon>
        <taxon>Neoptera</taxon>
        <taxon>Endopterygota</taxon>
        <taxon>Hymenoptera</taxon>
        <taxon>Apocrita</taxon>
        <taxon>Aculeata</taxon>
        <taxon>Formicoidea</taxon>
        <taxon>Formicidae</taxon>
        <taxon>Ponerinae</taxon>
        <taxon>Ponerini</taxon>
        <taxon>Harpegnathos</taxon>
    </lineage>
</organism>